<feature type="transmembrane region" description="Helical" evidence="1">
    <location>
        <begin position="21"/>
        <end position="41"/>
    </location>
</feature>
<dbReference type="AlphaFoldDB" id="A0A2P2IRF3"/>
<accession>A0A2P2IRF3</accession>
<protein>
    <submittedName>
        <fullName evidence="2">Uncharacterized protein</fullName>
    </submittedName>
</protein>
<keyword evidence="1" id="KW-0472">Membrane</keyword>
<dbReference type="EMBL" id="GGEC01003328">
    <property type="protein sequence ID" value="MBW83811.1"/>
    <property type="molecule type" value="Transcribed_RNA"/>
</dbReference>
<evidence type="ECO:0000313" key="2">
    <source>
        <dbReference type="EMBL" id="MBW83811.1"/>
    </source>
</evidence>
<evidence type="ECO:0000256" key="1">
    <source>
        <dbReference type="SAM" id="Phobius"/>
    </source>
</evidence>
<keyword evidence="1" id="KW-1133">Transmembrane helix</keyword>
<reference evidence="2" key="1">
    <citation type="submission" date="2018-02" db="EMBL/GenBank/DDBJ databases">
        <title>Rhizophora mucronata_Transcriptome.</title>
        <authorList>
            <person name="Meera S.P."/>
            <person name="Sreeshan A."/>
            <person name="Augustine A."/>
        </authorList>
    </citation>
    <scope>NUCLEOTIDE SEQUENCE</scope>
    <source>
        <tissue evidence="2">Leaf</tissue>
    </source>
</reference>
<sequence length="52" mass="6361">MCLALVPTMDKEDYRSCRYMFWLYMTALFWFTCSLSNPFWLSQSNILWASEY</sequence>
<organism evidence="2">
    <name type="scientific">Rhizophora mucronata</name>
    <name type="common">Asiatic mangrove</name>
    <dbReference type="NCBI Taxonomy" id="61149"/>
    <lineage>
        <taxon>Eukaryota</taxon>
        <taxon>Viridiplantae</taxon>
        <taxon>Streptophyta</taxon>
        <taxon>Embryophyta</taxon>
        <taxon>Tracheophyta</taxon>
        <taxon>Spermatophyta</taxon>
        <taxon>Magnoliopsida</taxon>
        <taxon>eudicotyledons</taxon>
        <taxon>Gunneridae</taxon>
        <taxon>Pentapetalae</taxon>
        <taxon>rosids</taxon>
        <taxon>fabids</taxon>
        <taxon>Malpighiales</taxon>
        <taxon>Rhizophoraceae</taxon>
        <taxon>Rhizophora</taxon>
    </lineage>
</organism>
<name>A0A2P2IRF3_RHIMU</name>
<keyword evidence="1" id="KW-0812">Transmembrane</keyword>
<proteinExistence type="predicted"/>